<comment type="caution">
    <text evidence="1">The sequence shown here is derived from an EMBL/GenBank/DDBJ whole genome shotgun (WGS) entry which is preliminary data.</text>
</comment>
<organism evidence="1 2">
    <name type="scientific">Porites lobata</name>
    <dbReference type="NCBI Taxonomy" id="104759"/>
    <lineage>
        <taxon>Eukaryota</taxon>
        <taxon>Metazoa</taxon>
        <taxon>Cnidaria</taxon>
        <taxon>Anthozoa</taxon>
        <taxon>Hexacorallia</taxon>
        <taxon>Scleractinia</taxon>
        <taxon>Fungiina</taxon>
        <taxon>Poritidae</taxon>
        <taxon>Porites</taxon>
    </lineage>
</organism>
<evidence type="ECO:0000313" key="1">
    <source>
        <dbReference type="EMBL" id="CAH3038110.1"/>
    </source>
</evidence>
<evidence type="ECO:0000313" key="2">
    <source>
        <dbReference type="Proteomes" id="UP001159405"/>
    </source>
</evidence>
<protein>
    <submittedName>
        <fullName evidence="1">Uncharacterized protein</fullName>
    </submittedName>
</protein>
<gene>
    <name evidence="1" type="ORF">PLOB_00039654</name>
</gene>
<keyword evidence="2" id="KW-1185">Reference proteome</keyword>
<reference evidence="1 2" key="1">
    <citation type="submission" date="2022-05" db="EMBL/GenBank/DDBJ databases">
        <authorList>
            <consortium name="Genoscope - CEA"/>
            <person name="William W."/>
        </authorList>
    </citation>
    <scope>NUCLEOTIDE SEQUENCE [LARGE SCALE GENOMIC DNA]</scope>
</reference>
<dbReference type="Proteomes" id="UP001159405">
    <property type="component" value="Unassembled WGS sequence"/>
</dbReference>
<name>A0ABN8MZR9_9CNID</name>
<proteinExistence type="predicted"/>
<dbReference type="EMBL" id="CALNXK010000006">
    <property type="protein sequence ID" value="CAH3038110.1"/>
    <property type="molecule type" value="Genomic_DNA"/>
</dbReference>
<sequence length="100" mass="11348">MCKIYFTTAMLQYILEDMPKVFGVVKQKFYPKEMSNSEENVKALRKPNPDEEKIYVRAESGAQAKEFGIKARTACENTVSSDDAAMTNVVEFLKAVERSL</sequence>
<accession>A0ABN8MZR9</accession>